<comment type="caution">
    <text evidence="2">The sequence shown here is derived from an EMBL/GenBank/DDBJ whole genome shotgun (WGS) entry which is preliminary data.</text>
</comment>
<accession>A0A8J6K6G8</accession>
<evidence type="ECO:0000313" key="3">
    <source>
        <dbReference type="Proteomes" id="UP000770717"/>
    </source>
</evidence>
<dbReference type="AlphaFoldDB" id="A0A8J6K6G8"/>
<organism evidence="2 3">
    <name type="scientific">Eleutherodactylus coqui</name>
    <name type="common">Puerto Rican coqui</name>
    <dbReference type="NCBI Taxonomy" id="57060"/>
    <lineage>
        <taxon>Eukaryota</taxon>
        <taxon>Metazoa</taxon>
        <taxon>Chordata</taxon>
        <taxon>Craniata</taxon>
        <taxon>Vertebrata</taxon>
        <taxon>Euteleostomi</taxon>
        <taxon>Amphibia</taxon>
        <taxon>Batrachia</taxon>
        <taxon>Anura</taxon>
        <taxon>Neobatrachia</taxon>
        <taxon>Hyloidea</taxon>
        <taxon>Eleutherodactylidae</taxon>
        <taxon>Eleutherodactylinae</taxon>
        <taxon>Eleutherodactylus</taxon>
        <taxon>Eleutherodactylus</taxon>
    </lineage>
</organism>
<gene>
    <name evidence="2" type="ORF">GDO78_002532</name>
</gene>
<keyword evidence="3" id="KW-1185">Reference proteome</keyword>
<proteinExistence type="predicted"/>
<name>A0A8J6K6G8_ELECQ</name>
<dbReference type="Proteomes" id="UP000770717">
    <property type="component" value="Unassembled WGS sequence"/>
</dbReference>
<protein>
    <submittedName>
        <fullName evidence="2">Uncharacterized protein</fullName>
    </submittedName>
</protein>
<evidence type="ECO:0000313" key="2">
    <source>
        <dbReference type="EMBL" id="KAG9477184.1"/>
    </source>
</evidence>
<reference evidence="2" key="1">
    <citation type="thesis" date="2020" institute="ProQuest LLC" country="789 East Eisenhower Parkway, Ann Arbor, MI, USA">
        <title>Comparative Genomics and Chromosome Evolution.</title>
        <authorList>
            <person name="Mudd A.B."/>
        </authorList>
    </citation>
    <scope>NUCLEOTIDE SEQUENCE</scope>
    <source>
        <strain evidence="2">HN-11 Male</strain>
        <tissue evidence="2">Kidney and liver</tissue>
    </source>
</reference>
<sequence length="66" mass="7423">MLAEDASAEQHHWVQQDDWEQKYGTIYTVGSGEGNKRSRNTNIGKSQYPNIGFQYGGSADTMQKVL</sequence>
<evidence type="ECO:0000256" key="1">
    <source>
        <dbReference type="SAM" id="MobiDB-lite"/>
    </source>
</evidence>
<feature type="compositionally biased region" description="Polar residues" evidence="1">
    <location>
        <begin position="40"/>
        <end position="49"/>
    </location>
</feature>
<feature type="region of interest" description="Disordered" evidence="1">
    <location>
        <begin position="30"/>
        <end position="51"/>
    </location>
</feature>
<dbReference type="EMBL" id="WNTK01000010">
    <property type="protein sequence ID" value="KAG9477184.1"/>
    <property type="molecule type" value="Genomic_DNA"/>
</dbReference>